<name>A0ABT1JD89_ACTCY</name>
<dbReference type="RefSeq" id="WP_026419176.1">
    <property type="nucleotide sequence ID" value="NZ_AUBJ02000001.1"/>
</dbReference>
<evidence type="ECO:0000313" key="1">
    <source>
        <dbReference type="EMBL" id="MCP2329756.1"/>
    </source>
</evidence>
<evidence type="ECO:0000313" key="2">
    <source>
        <dbReference type="Proteomes" id="UP000791080"/>
    </source>
</evidence>
<organism evidence="1 2">
    <name type="scientific">Actinoalloteichus caeruleus DSM 43889</name>
    <dbReference type="NCBI Taxonomy" id="1120930"/>
    <lineage>
        <taxon>Bacteria</taxon>
        <taxon>Bacillati</taxon>
        <taxon>Actinomycetota</taxon>
        <taxon>Actinomycetes</taxon>
        <taxon>Pseudonocardiales</taxon>
        <taxon>Pseudonocardiaceae</taxon>
        <taxon>Actinoalloteichus</taxon>
        <taxon>Actinoalloteichus cyanogriseus</taxon>
    </lineage>
</organism>
<accession>A0ABT1JD89</accession>
<protein>
    <submittedName>
        <fullName evidence="1">Uncharacterized protein</fullName>
    </submittedName>
</protein>
<sequence length="310" mass="33902">MHSQEPTTSPSALEALARLPDDEAYGELTGLARAALQRARALGLTVVDELPEGGGWTVRLPDESYDATRVVELAAGLDTGLLYVSMWAFDPDDVEEFGPASPPADDGVAAVQRVMRRFDGVLYQFDVAFVHRGVLHRWTYQEPFYALFRQALAAVSPAAPTARHEGTGDVVDSEEVRRLAAVLLALPAFRAAGTDVRRARVARRQPELRGMLSQSGLPGRTAREAIQQATDTALQVAEDHHERLARSLPTLAEELADDPRFQEAGNATLRRKVADDFLVERADGYRCPVWLREKLLTTAPLNGGGARRPS</sequence>
<proteinExistence type="predicted"/>
<dbReference type="Proteomes" id="UP000791080">
    <property type="component" value="Unassembled WGS sequence"/>
</dbReference>
<keyword evidence="2" id="KW-1185">Reference proteome</keyword>
<reference evidence="1 2" key="1">
    <citation type="submission" date="2022-06" db="EMBL/GenBank/DDBJ databases">
        <title>Genomic Encyclopedia of Type Strains, Phase I: the one thousand microbial genomes (KMG-I) project.</title>
        <authorList>
            <person name="Kyrpides N."/>
        </authorList>
    </citation>
    <scope>NUCLEOTIDE SEQUENCE [LARGE SCALE GENOMIC DNA]</scope>
    <source>
        <strain evidence="1 2">DSM 43889</strain>
    </source>
</reference>
<comment type="caution">
    <text evidence="1">The sequence shown here is derived from an EMBL/GenBank/DDBJ whole genome shotgun (WGS) entry which is preliminary data.</text>
</comment>
<dbReference type="EMBL" id="AUBJ02000001">
    <property type="protein sequence ID" value="MCP2329756.1"/>
    <property type="molecule type" value="Genomic_DNA"/>
</dbReference>
<gene>
    <name evidence="1" type="ORF">G443_000026</name>
</gene>